<keyword evidence="2" id="KW-1185">Reference proteome</keyword>
<sequence length="169" mass="19479">MKAASVLRSRDIVGHKECHALLRIAKLRSSGRRICTGHWWLLNGWIAEKRTPQSQSQYSKYPSGDRIYNTKHQVMIHAWQDQGITLIKLPAATQLSNLRQTKHQTKNQRIEIMDNNNNPQQANEAAPVQQHGMSPLSMATVEIVQERARRTWRQHHATSTFFDYTSRGV</sequence>
<name>A0A314ZDH1_PRUYE</name>
<evidence type="ECO:0000313" key="2">
    <source>
        <dbReference type="Proteomes" id="UP000250321"/>
    </source>
</evidence>
<dbReference type="OrthoDB" id="1001247at2759"/>
<protein>
    <submittedName>
        <fullName evidence="1">Uncharacterized protein</fullName>
    </submittedName>
</protein>
<organism evidence="1 2">
    <name type="scientific">Prunus yedoensis var. nudiflora</name>
    <dbReference type="NCBI Taxonomy" id="2094558"/>
    <lineage>
        <taxon>Eukaryota</taxon>
        <taxon>Viridiplantae</taxon>
        <taxon>Streptophyta</taxon>
        <taxon>Embryophyta</taxon>
        <taxon>Tracheophyta</taxon>
        <taxon>Spermatophyta</taxon>
        <taxon>Magnoliopsida</taxon>
        <taxon>eudicotyledons</taxon>
        <taxon>Gunneridae</taxon>
        <taxon>Pentapetalae</taxon>
        <taxon>rosids</taxon>
        <taxon>fabids</taxon>
        <taxon>Rosales</taxon>
        <taxon>Rosaceae</taxon>
        <taxon>Amygdaloideae</taxon>
        <taxon>Amygdaleae</taxon>
        <taxon>Prunus</taxon>
    </lineage>
</organism>
<evidence type="ECO:0000313" key="1">
    <source>
        <dbReference type="EMBL" id="PQP99905.1"/>
    </source>
</evidence>
<gene>
    <name evidence="1" type="ORF">Pyn_00628</name>
</gene>
<dbReference type="EMBL" id="PJQY01001761">
    <property type="protein sequence ID" value="PQP99905.1"/>
    <property type="molecule type" value="Genomic_DNA"/>
</dbReference>
<dbReference type="AlphaFoldDB" id="A0A314ZDH1"/>
<proteinExistence type="predicted"/>
<comment type="caution">
    <text evidence="1">The sequence shown here is derived from an EMBL/GenBank/DDBJ whole genome shotgun (WGS) entry which is preliminary data.</text>
</comment>
<dbReference type="Proteomes" id="UP000250321">
    <property type="component" value="Unassembled WGS sequence"/>
</dbReference>
<accession>A0A314ZDH1</accession>
<reference evidence="1 2" key="1">
    <citation type="submission" date="2018-02" db="EMBL/GenBank/DDBJ databases">
        <title>Draft genome of wild Prunus yedoensis var. nudiflora.</title>
        <authorList>
            <person name="Baek S."/>
            <person name="Kim J.-H."/>
            <person name="Choi K."/>
            <person name="Kim G.-B."/>
            <person name="Cho A."/>
            <person name="Jang H."/>
            <person name="Shin C.-H."/>
            <person name="Yu H.-J."/>
            <person name="Mun J.-H."/>
        </authorList>
    </citation>
    <scope>NUCLEOTIDE SEQUENCE [LARGE SCALE GENOMIC DNA]</scope>
    <source>
        <strain evidence="2">cv. Jeju island</strain>
        <tissue evidence="1">Leaf</tissue>
    </source>
</reference>